<evidence type="ECO:0000256" key="3">
    <source>
        <dbReference type="SAM" id="MobiDB-lite"/>
    </source>
</evidence>
<sequence>MSDRNNPFEEIERLFDQLGRNFESSGMSKLRDIAIDLEEHDDAFVVTADLPGYETEDIDLAVRDRQLTIRAEHADTTEDRDGDDRYLRRERTRRSTSRTVHLPEPVEEEASDASYRHGVLTVRLPKRRHSEDEDGHRIDIE</sequence>
<keyword evidence="6" id="KW-1185">Reference proteome</keyword>
<protein>
    <submittedName>
        <fullName evidence="5">Heat-shock protein Hsp20</fullName>
    </submittedName>
</protein>
<dbReference type="CDD" id="cd06464">
    <property type="entry name" value="ACD_sHsps-like"/>
    <property type="match status" value="1"/>
</dbReference>
<dbReference type="STRING" id="1514971.AUR64_05865"/>
<reference evidence="5 6" key="1">
    <citation type="submission" date="2015-12" db="EMBL/GenBank/DDBJ databases">
        <title>Haloprofundus marisrubri gen. nov., sp. nov., an extremely halophilic archaeon isolated from the Discovery deep brine-seawater interface in the Red Sea.</title>
        <authorList>
            <person name="Zhang G."/>
            <person name="Stingl U."/>
            <person name="Rashid M."/>
        </authorList>
    </citation>
    <scope>NUCLEOTIDE SEQUENCE [LARGE SCALE GENOMIC DNA]</scope>
    <source>
        <strain evidence="5 6">SB9</strain>
    </source>
</reference>
<feature type="region of interest" description="Disordered" evidence="3">
    <location>
        <begin position="72"/>
        <end position="113"/>
    </location>
</feature>
<dbReference type="OrthoDB" id="198277at2157"/>
<evidence type="ECO:0000256" key="2">
    <source>
        <dbReference type="RuleBase" id="RU003616"/>
    </source>
</evidence>
<evidence type="ECO:0000259" key="4">
    <source>
        <dbReference type="PROSITE" id="PS01031"/>
    </source>
</evidence>
<gene>
    <name evidence="5" type="ORF">AUR64_05865</name>
</gene>
<organism evidence="5 6">
    <name type="scientific">Haloprofundus marisrubri</name>
    <dbReference type="NCBI Taxonomy" id="1514971"/>
    <lineage>
        <taxon>Archaea</taxon>
        <taxon>Methanobacteriati</taxon>
        <taxon>Methanobacteriota</taxon>
        <taxon>Stenosarchaea group</taxon>
        <taxon>Halobacteria</taxon>
        <taxon>Halobacteriales</taxon>
        <taxon>Haloferacaceae</taxon>
        <taxon>Haloprofundus</taxon>
    </lineage>
</organism>
<dbReference type="PROSITE" id="PS01031">
    <property type="entry name" value="SHSP"/>
    <property type="match status" value="1"/>
</dbReference>
<name>A0A0W1RC61_9EURY</name>
<accession>A0A0W1RC61</accession>
<dbReference type="Proteomes" id="UP000054387">
    <property type="component" value="Unassembled WGS sequence"/>
</dbReference>
<dbReference type="InterPro" id="IPR031107">
    <property type="entry name" value="Small_HSP"/>
</dbReference>
<evidence type="ECO:0000313" key="6">
    <source>
        <dbReference type="Proteomes" id="UP000054387"/>
    </source>
</evidence>
<dbReference type="EMBL" id="LOPU01000016">
    <property type="protein sequence ID" value="KTG10719.1"/>
    <property type="molecule type" value="Genomic_DNA"/>
</dbReference>
<dbReference type="PANTHER" id="PTHR11527">
    <property type="entry name" value="HEAT-SHOCK PROTEIN 20 FAMILY MEMBER"/>
    <property type="match status" value="1"/>
</dbReference>
<proteinExistence type="inferred from homology"/>
<dbReference type="Gene3D" id="2.60.40.790">
    <property type="match status" value="1"/>
</dbReference>
<feature type="domain" description="SHSP" evidence="4">
    <location>
        <begin position="26"/>
        <end position="141"/>
    </location>
</feature>
<dbReference type="InterPro" id="IPR002068">
    <property type="entry name" value="A-crystallin/Hsp20_dom"/>
</dbReference>
<dbReference type="AlphaFoldDB" id="A0A0W1RC61"/>
<evidence type="ECO:0000313" key="5">
    <source>
        <dbReference type="EMBL" id="KTG10719.1"/>
    </source>
</evidence>
<evidence type="ECO:0000256" key="1">
    <source>
        <dbReference type="PROSITE-ProRule" id="PRU00285"/>
    </source>
</evidence>
<dbReference type="SUPFAM" id="SSF49764">
    <property type="entry name" value="HSP20-like chaperones"/>
    <property type="match status" value="1"/>
</dbReference>
<comment type="similarity">
    <text evidence="1 2">Belongs to the small heat shock protein (HSP20) family.</text>
</comment>
<dbReference type="InterPro" id="IPR008978">
    <property type="entry name" value="HSP20-like_chaperone"/>
</dbReference>
<feature type="compositionally biased region" description="Basic and acidic residues" evidence="3">
    <location>
        <begin position="72"/>
        <end position="89"/>
    </location>
</feature>
<comment type="caution">
    <text evidence="5">The sequence shown here is derived from an EMBL/GenBank/DDBJ whole genome shotgun (WGS) entry which is preliminary data.</text>
</comment>
<dbReference type="Pfam" id="PF00011">
    <property type="entry name" value="HSP20"/>
    <property type="match status" value="1"/>
</dbReference>
<dbReference type="RefSeq" id="WP_058580517.1">
    <property type="nucleotide sequence ID" value="NZ_LOPU01000016.1"/>
</dbReference>